<evidence type="ECO:0000259" key="1">
    <source>
        <dbReference type="Pfam" id="PF00102"/>
    </source>
</evidence>
<keyword evidence="2" id="KW-1185">Reference proteome</keyword>
<feature type="domain" description="Tyrosine-protein phosphatase" evidence="1">
    <location>
        <begin position="37"/>
        <end position="83"/>
    </location>
</feature>
<reference evidence="3" key="1">
    <citation type="submission" date="2022-11" db="UniProtKB">
        <authorList>
            <consortium name="WormBaseParasite"/>
        </authorList>
    </citation>
    <scope>IDENTIFICATION</scope>
</reference>
<accession>A0A914S118</accession>
<name>A0A914S118_PAREQ</name>
<proteinExistence type="predicted"/>
<dbReference type="WBParaSite" id="PEQ_0000800501-mRNA-1">
    <property type="protein sequence ID" value="PEQ_0000800501-mRNA-1"/>
    <property type="gene ID" value="PEQ_0000800501"/>
</dbReference>
<organism evidence="2 3">
    <name type="scientific">Parascaris equorum</name>
    <name type="common">Equine roundworm</name>
    <dbReference type="NCBI Taxonomy" id="6256"/>
    <lineage>
        <taxon>Eukaryota</taxon>
        <taxon>Metazoa</taxon>
        <taxon>Ecdysozoa</taxon>
        <taxon>Nematoda</taxon>
        <taxon>Chromadorea</taxon>
        <taxon>Rhabditida</taxon>
        <taxon>Spirurina</taxon>
        <taxon>Ascaridomorpha</taxon>
        <taxon>Ascaridoidea</taxon>
        <taxon>Ascarididae</taxon>
        <taxon>Parascaris</taxon>
    </lineage>
</organism>
<dbReference type="AlphaFoldDB" id="A0A914S118"/>
<dbReference type="PANTHER" id="PTHR46163">
    <property type="entry name" value="TYROSINE-PROTEIN PHOSPHATASE-RELATED"/>
    <property type="match status" value="1"/>
</dbReference>
<dbReference type="Pfam" id="PF00102">
    <property type="entry name" value="Y_phosphatase"/>
    <property type="match status" value="1"/>
</dbReference>
<dbReference type="InterPro" id="IPR000242">
    <property type="entry name" value="PTP_cat"/>
</dbReference>
<evidence type="ECO:0000313" key="2">
    <source>
        <dbReference type="Proteomes" id="UP000887564"/>
    </source>
</evidence>
<protein>
    <submittedName>
        <fullName evidence="3">Tyrosine-protein phosphatase domain-containing protein</fullName>
    </submittedName>
</protein>
<dbReference type="InterPro" id="IPR052782">
    <property type="entry name" value="Oocyte-zygote_transition_reg"/>
</dbReference>
<dbReference type="InterPro" id="IPR029021">
    <property type="entry name" value="Prot-tyrosine_phosphatase-like"/>
</dbReference>
<dbReference type="GO" id="GO:0004725">
    <property type="term" value="F:protein tyrosine phosphatase activity"/>
    <property type="evidence" value="ECO:0007669"/>
    <property type="project" value="InterPro"/>
</dbReference>
<dbReference type="SUPFAM" id="SSF52799">
    <property type="entry name" value="(Phosphotyrosine protein) phosphatases II"/>
    <property type="match status" value="1"/>
</dbReference>
<dbReference type="Proteomes" id="UP000887564">
    <property type="component" value="Unplaced"/>
</dbReference>
<sequence>MTLSEGGNVKNERYSQSAKQAMRKWVVNLSQLLKNIKTKTIDVKCWDRTRVVLNWPPNNGNDFIHANWIKHELLENIFICCQDFRNFCKTSTKGNKFFLFHCRIDNRARIDLFCRDAK</sequence>
<dbReference type="Gene3D" id="3.90.190.10">
    <property type="entry name" value="Protein tyrosine phosphatase superfamily"/>
    <property type="match status" value="1"/>
</dbReference>
<evidence type="ECO:0000313" key="3">
    <source>
        <dbReference type="WBParaSite" id="PEQ_0000800501-mRNA-1"/>
    </source>
</evidence>